<evidence type="ECO:0000313" key="3">
    <source>
        <dbReference type="Proteomes" id="UP000004382"/>
    </source>
</evidence>
<organism evidence="2 3">
    <name type="scientific">Methylorubrum extorquens DSM 13060</name>
    <dbReference type="NCBI Taxonomy" id="882800"/>
    <lineage>
        <taxon>Bacteria</taxon>
        <taxon>Pseudomonadati</taxon>
        <taxon>Pseudomonadota</taxon>
        <taxon>Alphaproteobacteria</taxon>
        <taxon>Hyphomicrobiales</taxon>
        <taxon>Methylobacteriaceae</taxon>
        <taxon>Methylorubrum</taxon>
    </lineage>
</organism>
<name>H1KMB8_METEX</name>
<dbReference type="Proteomes" id="UP000004382">
    <property type="component" value="Unassembled WGS sequence"/>
</dbReference>
<evidence type="ECO:0000256" key="1">
    <source>
        <dbReference type="SAM" id="MobiDB-lite"/>
    </source>
</evidence>
<comment type="caution">
    <text evidence="2">The sequence shown here is derived from an EMBL/GenBank/DDBJ whole genome shotgun (WGS) entry which is preliminary data.</text>
</comment>
<feature type="compositionally biased region" description="Basic and acidic residues" evidence="1">
    <location>
        <begin position="167"/>
        <end position="176"/>
    </location>
</feature>
<sequence length="211" mass="24497">MADHLERTRWVVRQVARRYHAIDRDPKLRCLPRSLQTPEGVSAPRCLGARSRRRGNPVQPRSAWSSQGFHPRDTQEKEQRYLRLRRIRMRTRSCLRPAGVLLPLHRDRPPLNRALRRLQLCPWVGRSRPRSLPRRGASSELRAVHRRWDRRYGPSPSDPPSGLIARSARDETEHRSSGNPCASAQDRGRSRCIEFFPCAEGVLPCFRHLSL</sequence>
<protein>
    <submittedName>
        <fullName evidence="2">Uncharacterized protein</fullName>
    </submittedName>
</protein>
<reference evidence="2 3" key="1">
    <citation type="submission" date="2011-09" db="EMBL/GenBank/DDBJ databases">
        <title>The draft genome of Methylobacterium extorquens DSM 13060.</title>
        <authorList>
            <consortium name="US DOE Joint Genome Institute (JGI-PGF)"/>
            <person name="Lucas S."/>
            <person name="Han J."/>
            <person name="Lapidus A."/>
            <person name="Cheng J.-F."/>
            <person name="Goodwin L."/>
            <person name="Pitluck S."/>
            <person name="Peters L."/>
            <person name="Land M.L."/>
            <person name="Hauser L."/>
            <person name="Koskimaki J."/>
            <person name="Halonen O."/>
            <person name="Pirttila A."/>
            <person name="Frank C."/>
            <person name="Woyke T.J."/>
        </authorList>
    </citation>
    <scope>NUCLEOTIDE SEQUENCE [LARGE SCALE GENOMIC DNA]</scope>
    <source>
        <strain evidence="2 3">DSM 13060</strain>
    </source>
</reference>
<accession>H1KMB8</accession>
<dbReference type="AlphaFoldDB" id="H1KMB8"/>
<feature type="region of interest" description="Disordered" evidence="1">
    <location>
        <begin position="38"/>
        <end position="77"/>
    </location>
</feature>
<evidence type="ECO:0000313" key="2">
    <source>
        <dbReference type="EMBL" id="EHP91330.1"/>
    </source>
</evidence>
<gene>
    <name evidence="2" type="ORF">MetexDRAFT_3781</name>
</gene>
<feature type="region of interest" description="Disordered" evidence="1">
    <location>
        <begin position="150"/>
        <end position="185"/>
    </location>
</feature>
<proteinExistence type="predicted"/>
<dbReference type="EMBL" id="AGJK01000116">
    <property type="protein sequence ID" value="EHP91330.1"/>
    <property type="molecule type" value="Genomic_DNA"/>
</dbReference>